<comment type="caution">
    <text evidence="2">The sequence shown here is derived from an EMBL/GenBank/DDBJ whole genome shotgun (WGS) entry which is preliminary data.</text>
</comment>
<feature type="compositionally biased region" description="Low complexity" evidence="1">
    <location>
        <begin position="88"/>
        <end position="100"/>
    </location>
</feature>
<evidence type="ECO:0000256" key="1">
    <source>
        <dbReference type="SAM" id="MobiDB-lite"/>
    </source>
</evidence>
<dbReference type="EMBL" id="JANIEX010001114">
    <property type="protein sequence ID" value="KAJ3560757.1"/>
    <property type="molecule type" value="Genomic_DNA"/>
</dbReference>
<dbReference type="Proteomes" id="UP001213000">
    <property type="component" value="Unassembled WGS sequence"/>
</dbReference>
<feature type="compositionally biased region" description="Basic residues" evidence="1">
    <location>
        <begin position="101"/>
        <end position="112"/>
    </location>
</feature>
<accession>A0AAD5VIB9</accession>
<keyword evidence="3" id="KW-1185">Reference proteome</keyword>
<feature type="region of interest" description="Disordered" evidence="1">
    <location>
        <begin position="276"/>
        <end position="332"/>
    </location>
</feature>
<feature type="compositionally biased region" description="Low complexity" evidence="1">
    <location>
        <begin position="147"/>
        <end position="158"/>
    </location>
</feature>
<sequence length="332" mass="36372">MLSFSLIVAVDSRQNSSSPLDDTSNTRQYSNIMRHLRHRQAPEIIAAGGTLPSSSMCGPSISPDRQARFRKHLKHRRVLNATAAGNIPPSSSHGPSVSHKSQARRAGSRQRSKPSLSSFPPLPRPKMKQWKLTRNGPASSGLLANEPSPLSSSSDGGLTPPPFCEKEFTLPEDIKAKLEAEGTPPPILTKEEEDQIIKQFAGTPVTVTEMASSPPALSPSLSELEGMRGMIPAALRRCHTVFNLDDGDELVAATEADYKASRRWYRDNYDVLFGGKNESPLETSVAGPSTPPHRHKGKKRVVSEESSPSPLVHRTLSPMNKPKNKRARREYH</sequence>
<reference evidence="2" key="1">
    <citation type="submission" date="2022-07" db="EMBL/GenBank/DDBJ databases">
        <title>Genome Sequence of Leucocoprinus birnbaumii.</title>
        <authorList>
            <person name="Buettner E."/>
        </authorList>
    </citation>
    <scope>NUCLEOTIDE SEQUENCE</scope>
    <source>
        <strain evidence="2">VT141</strain>
    </source>
</reference>
<evidence type="ECO:0000313" key="2">
    <source>
        <dbReference type="EMBL" id="KAJ3560757.1"/>
    </source>
</evidence>
<organism evidence="2 3">
    <name type="scientific">Leucocoprinus birnbaumii</name>
    <dbReference type="NCBI Taxonomy" id="56174"/>
    <lineage>
        <taxon>Eukaryota</taxon>
        <taxon>Fungi</taxon>
        <taxon>Dikarya</taxon>
        <taxon>Basidiomycota</taxon>
        <taxon>Agaricomycotina</taxon>
        <taxon>Agaricomycetes</taxon>
        <taxon>Agaricomycetidae</taxon>
        <taxon>Agaricales</taxon>
        <taxon>Agaricineae</taxon>
        <taxon>Agaricaceae</taxon>
        <taxon>Leucocoprinus</taxon>
    </lineage>
</organism>
<evidence type="ECO:0000313" key="3">
    <source>
        <dbReference type="Proteomes" id="UP001213000"/>
    </source>
</evidence>
<dbReference type="AlphaFoldDB" id="A0AAD5VIB9"/>
<feature type="compositionally biased region" description="Basic residues" evidence="1">
    <location>
        <begin position="322"/>
        <end position="332"/>
    </location>
</feature>
<gene>
    <name evidence="2" type="ORF">NP233_g10626</name>
</gene>
<feature type="region of interest" description="Disordered" evidence="1">
    <location>
        <begin position="81"/>
        <end position="164"/>
    </location>
</feature>
<protein>
    <submittedName>
        <fullName evidence="2">Uncharacterized protein</fullName>
    </submittedName>
</protein>
<proteinExistence type="predicted"/>
<name>A0AAD5VIB9_9AGAR</name>